<dbReference type="PROSITE" id="PS00518">
    <property type="entry name" value="ZF_RING_1"/>
    <property type="match status" value="1"/>
</dbReference>
<dbReference type="AlphaFoldDB" id="A0A5J5AYI2"/>
<evidence type="ECO:0000256" key="10">
    <source>
        <dbReference type="ARBA" id="ARBA00022786"/>
    </source>
</evidence>
<dbReference type="PROSITE" id="PS50089">
    <property type="entry name" value="ZF_RING_2"/>
    <property type="match status" value="1"/>
</dbReference>
<evidence type="ECO:0000256" key="13">
    <source>
        <dbReference type="SAM" id="MobiDB-lite"/>
    </source>
</evidence>
<keyword evidence="7" id="KW-0479">Metal-binding</keyword>
<evidence type="ECO:0000313" key="17">
    <source>
        <dbReference type="EMBL" id="KAA8536063.1"/>
    </source>
</evidence>
<feature type="region of interest" description="Disordered" evidence="13">
    <location>
        <begin position="1"/>
        <end position="24"/>
    </location>
</feature>
<evidence type="ECO:0000256" key="2">
    <source>
        <dbReference type="ARBA" id="ARBA00001947"/>
    </source>
</evidence>
<comment type="similarity">
    <text evidence="4">Belongs to the RBR family. Ariadne subfamily.</text>
</comment>
<keyword evidence="18" id="KW-1185">Reference proteome</keyword>
<dbReference type="GO" id="GO:0061630">
    <property type="term" value="F:ubiquitin protein ligase activity"/>
    <property type="evidence" value="ECO:0007669"/>
    <property type="project" value="UniProtKB-EC"/>
</dbReference>
<gene>
    <name evidence="17" type="ORF">F0562_028541</name>
</gene>
<organism evidence="17 18">
    <name type="scientific">Nyssa sinensis</name>
    <dbReference type="NCBI Taxonomy" id="561372"/>
    <lineage>
        <taxon>Eukaryota</taxon>
        <taxon>Viridiplantae</taxon>
        <taxon>Streptophyta</taxon>
        <taxon>Embryophyta</taxon>
        <taxon>Tracheophyta</taxon>
        <taxon>Spermatophyta</taxon>
        <taxon>Magnoliopsida</taxon>
        <taxon>eudicotyledons</taxon>
        <taxon>Gunneridae</taxon>
        <taxon>Pentapetalae</taxon>
        <taxon>asterids</taxon>
        <taxon>Cornales</taxon>
        <taxon>Nyssaceae</taxon>
        <taxon>Nyssa</taxon>
    </lineage>
</organism>
<keyword evidence="6" id="KW-0808">Transferase</keyword>
<evidence type="ECO:0000259" key="15">
    <source>
        <dbReference type="PROSITE" id="PS50089"/>
    </source>
</evidence>
<dbReference type="OrthoDB" id="10009520at2759"/>
<keyword evidence="14" id="KW-0812">Transmembrane</keyword>
<dbReference type="SMART" id="SM00647">
    <property type="entry name" value="IBR"/>
    <property type="match status" value="2"/>
</dbReference>
<proteinExistence type="inferred from homology"/>
<dbReference type="InterPro" id="IPR001841">
    <property type="entry name" value="Znf_RING"/>
</dbReference>
<dbReference type="Proteomes" id="UP000325577">
    <property type="component" value="Linkage Group LG16"/>
</dbReference>
<dbReference type="EC" id="2.3.2.31" evidence="5"/>
<feature type="domain" description="RING-type" evidence="15">
    <location>
        <begin position="31"/>
        <end position="80"/>
    </location>
</feature>
<evidence type="ECO:0000256" key="14">
    <source>
        <dbReference type="SAM" id="Phobius"/>
    </source>
</evidence>
<dbReference type="InterPro" id="IPR013083">
    <property type="entry name" value="Znf_RING/FYVE/PHD"/>
</dbReference>
<keyword evidence="10" id="KW-0833">Ubl conjugation pathway</keyword>
<dbReference type="UniPathway" id="UPA00143"/>
<comment type="cofactor">
    <cofactor evidence="2">
        <name>Zn(2+)</name>
        <dbReference type="ChEBI" id="CHEBI:29105"/>
    </cofactor>
</comment>
<dbReference type="EMBL" id="CM018039">
    <property type="protein sequence ID" value="KAA8536063.1"/>
    <property type="molecule type" value="Genomic_DNA"/>
</dbReference>
<accession>A0A5J5AYI2</accession>
<name>A0A5J5AYI2_9ASTE</name>
<dbReference type="Gene3D" id="1.20.120.1750">
    <property type="match status" value="1"/>
</dbReference>
<evidence type="ECO:0000259" key="16">
    <source>
        <dbReference type="PROSITE" id="PS51873"/>
    </source>
</evidence>
<dbReference type="Pfam" id="PF01485">
    <property type="entry name" value="IBR"/>
    <property type="match status" value="1"/>
</dbReference>
<reference evidence="17 18" key="1">
    <citation type="submission" date="2019-09" db="EMBL/GenBank/DDBJ databases">
        <title>A chromosome-level genome assembly of the Chinese tupelo Nyssa sinensis.</title>
        <authorList>
            <person name="Yang X."/>
            <person name="Kang M."/>
            <person name="Yang Y."/>
            <person name="Xiong H."/>
            <person name="Wang M."/>
            <person name="Zhang Z."/>
            <person name="Wang Z."/>
            <person name="Wu H."/>
            <person name="Ma T."/>
            <person name="Liu J."/>
            <person name="Xi Z."/>
        </authorList>
    </citation>
    <scope>NUCLEOTIDE SEQUENCE [LARGE SCALE GENOMIC DNA]</scope>
    <source>
        <strain evidence="17">J267</strain>
        <tissue evidence="17">Leaf</tissue>
    </source>
</reference>
<evidence type="ECO:0000256" key="8">
    <source>
        <dbReference type="ARBA" id="ARBA00022737"/>
    </source>
</evidence>
<evidence type="ECO:0000256" key="4">
    <source>
        <dbReference type="ARBA" id="ARBA00005884"/>
    </source>
</evidence>
<dbReference type="PROSITE" id="PS51873">
    <property type="entry name" value="TRIAD"/>
    <property type="match status" value="1"/>
</dbReference>
<evidence type="ECO:0000256" key="5">
    <source>
        <dbReference type="ARBA" id="ARBA00012251"/>
    </source>
</evidence>
<feature type="domain" description="RING-type" evidence="16">
    <location>
        <begin position="27"/>
        <end position="237"/>
    </location>
</feature>
<evidence type="ECO:0000256" key="12">
    <source>
        <dbReference type="PROSITE-ProRule" id="PRU00175"/>
    </source>
</evidence>
<dbReference type="GO" id="GO:0008270">
    <property type="term" value="F:zinc ion binding"/>
    <property type="evidence" value="ECO:0007669"/>
    <property type="project" value="UniProtKB-KW"/>
</dbReference>
<dbReference type="PANTHER" id="PTHR11685">
    <property type="entry name" value="RBR FAMILY RING FINGER AND IBR DOMAIN-CONTAINING"/>
    <property type="match status" value="1"/>
</dbReference>
<keyword evidence="11" id="KW-0862">Zinc</keyword>
<protein>
    <recommendedName>
        <fullName evidence="5">RBR-type E3 ubiquitin transferase</fullName>
        <ecNumber evidence="5">2.3.2.31</ecNumber>
    </recommendedName>
</protein>
<comment type="function">
    <text evidence="3">Might act as an E3 ubiquitin-protein ligase, or as part of E3 complex, which accepts ubiquitin from specific E2 ubiquitin-conjugating enzymes and then transfers it to substrates.</text>
</comment>
<evidence type="ECO:0000256" key="3">
    <source>
        <dbReference type="ARBA" id="ARBA00003976"/>
    </source>
</evidence>
<feature type="transmembrane region" description="Helical" evidence="14">
    <location>
        <begin position="236"/>
        <end position="257"/>
    </location>
</feature>
<dbReference type="SUPFAM" id="SSF57850">
    <property type="entry name" value="RING/U-box"/>
    <property type="match status" value="3"/>
</dbReference>
<keyword evidence="14" id="KW-1133">Transmembrane helix</keyword>
<dbReference type="CDD" id="cd22584">
    <property type="entry name" value="Rcat_RBR_unk"/>
    <property type="match status" value="1"/>
</dbReference>
<evidence type="ECO:0000256" key="9">
    <source>
        <dbReference type="ARBA" id="ARBA00022771"/>
    </source>
</evidence>
<evidence type="ECO:0000313" key="18">
    <source>
        <dbReference type="Proteomes" id="UP000325577"/>
    </source>
</evidence>
<dbReference type="InterPro" id="IPR031127">
    <property type="entry name" value="E3_UB_ligase_RBR"/>
</dbReference>
<evidence type="ECO:0000256" key="1">
    <source>
        <dbReference type="ARBA" id="ARBA00001798"/>
    </source>
</evidence>
<dbReference type="InterPro" id="IPR002867">
    <property type="entry name" value="IBR_dom"/>
</dbReference>
<evidence type="ECO:0000256" key="11">
    <source>
        <dbReference type="ARBA" id="ARBA00022833"/>
    </source>
</evidence>
<feature type="compositionally biased region" description="Polar residues" evidence="13">
    <location>
        <begin position="1"/>
        <end position="12"/>
    </location>
</feature>
<evidence type="ECO:0000256" key="6">
    <source>
        <dbReference type="ARBA" id="ARBA00022679"/>
    </source>
</evidence>
<keyword evidence="9 12" id="KW-0863">Zinc-finger</keyword>
<dbReference type="GO" id="GO:0016567">
    <property type="term" value="P:protein ubiquitination"/>
    <property type="evidence" value="ECO:0007669"/>
    <property type="project" value="UniProtKB-UniPathway"/>
</dbReference>
<dbReference type="InterPro" id="IPR044066">
    <property type="entry name" value="TRIAD_supradom"/>
</dbReference>
<dbReference type="InterPro" id="IPR017907">
    <property type="entry name" value="Znf_RING_CS"/>
</dbReference>
<evidence type="ECO:0000256" key="7">
    <source>
        <dbReference type="ARBA" id="ARBA00022723"/>
    </source>
</evidence>
<sequence length="265" mass="30743">MGNTQQKLAQNSETPQEEEEAKEEEVSTFTCEICIEPILANRKFRNRNMCVHPFCTDCMIKYIQVKVEDNAADVKCPALNCEKLFDPISCRPIIPAQLFDKWCDVLCDKALLGFERCYCPNRDCSALVVNECGGSVRRSKCPNCKKLFCFQCKLPWHAGYRCEESGEMRDTNDVEFGVLVERKKWMRCPQCDHCIELIEGCAIVKCRCGTDFCYKCGKKVNHHWCECDRNFRCSIWFVRICIVLALILQLSLLFGALKERRHFRL</sequence>
<dbReference type="Gene3D" id="3.30.40.10">
    <property type="entry name" value="Zinc/RING finger domain, C3HC4 (zinc finger)"/>
    <property type="match status" value="1"/>
</dbReference>
<keyword evidence="8" id="KW-0677">Repeat</keyword>
<comment type="catalytic activity">
    <reaction evidence="1">
        <text>[E2 ubiquitin-conjugating enzyme]-S-ubiquitinyl-L-cysteine + [acceptor protein]-L-lysine = [E2 ubiquitin-conjugating enzyme]-L-cysteine + [acceptor protein]-N(6)-ubiquitinyl-L-lysine.</text>
        <dbReference type="EC" id="2.3.2.31"/>
    </reaction>
</comment>
<dbReference type="FunFam" id="3.30.40.10:FF:000230">
    <property type="entry name" value="RBR-type E3 ubiquitin transferase"/>
    <property type="match status" value="1"/>
</dbReference>
<keyword evidence="14" id="KW-0472">Membrane</keyword>